<dbReference type="RefSeq" id="WP_304377912.1">
    <property type="nucleotide sequence ID" value="NZ_JAUOZU010000014.1"/>
</dbReference>
<reference evidence="6" key="1">
    <citation type="journal article" date="2015" name="Int. J. Syst. Evol. Microbiol.">
        <title>Rhizobium alvei sp. nov., isolated from a freshwater river.</title>
        <authorList>
            <person name="Sheu S.Y."/>
            <person name="Huang H.W."/>
            <person name="Young C.C."/>
            <person name="Chen W.M."/>
        </authorList>
    </citation>
    <scope>NUCLEOTIDE SEQUENCE</scope>
    <source>
        <strain evidence="6">TNR-22</strain>
    </source>
</reference>
<evidence type="ECO:0000256" key="4">
    <source>
        <dbReference type="SAM" id="SignalP"/>
    </source>
</evidence>
<evidence type="ECO:0000313" key="6">
    <source>
        <dbReference type="EMBL" id="MDO6965984.1"/>
    </source>
</evidence>
<dbReference type="SUPFAM" id="SSF53822">
    <property type="entry name" value="Periplasmic binding protein-like I"/>
    <property type="match status" value="1"/>
</dbReference>
<dbReference type="InterPro" id="IPR028082">
    <property type="entry name" value="Peripla_BP_I"/>
</dbReference>
<evidence type="ECO:0000259" key="5">
    <source>
        <dbReference type="Pfam" id="PF13458"/>
    </source>
</evidence>
<comment type="similarity">
    <text evidence="1">Belongs to the leucine-binding protein family.</text>
</comment>
<gene>
    <name evidence="6" type="ORF">Q4481_18650</name>
</gene>
<proteinExistence type="inferred from homology"/>
<dbReference type="Proteomes" id="UP001174932">
    <property type="component" value="Unassembled WGS sequence"/>
</dbReference>
<protein>
    <submittedName>
        <fullName evidence="6">ABC transporter substrate-binding protein</fullName>
    </submittedName>
</protein>
<dbReference type="EMBL" id="JAUOZU010000014">
    <property type="protein sequence ID" value="MDO6965984.1"/>
    <property type="molecule type" value="Genomic_DNA"/>
</dbReference>
<evidence type="ECO:0000256" key="1">
    <source>
        <dbReference type="ARBA" id="ARBA00010062"/>
    </source>
</evidence>
<dbReference type="InterPro" id="IPR028081">
    <property type="entry name" value="Leu-bd"/>
</dbReference>
<evidence type="ECO:0000256" key="3">
    <source>
        <dbReference type="ARBA" id="ARBA00022970"/>
    </source>
</evidence>
<feature type="domain" description="Leucine-binding protein" evidence="5">
    <location>
        <begin position="26"/>
        <end position="352"/>
    </location>
</feature>
<feature type="chain" id="PRO_5046038096" evidence="4">
    <location>
        <begin position="25"/>
        <end position="383"/>
    </location>
</feature>
<reference evidence="6" key="2">
    <citation type="submission" date="2023-07" db="EMBL/GenBank/DDBJ databases">
        <authorList>
            <person name="Shen H."/>
        </authorList>
    </citation>
    <scope>NUCLEOTIDE SEQUENCE</scope>
    <source>
        <strain evidence="6">TNR-22</strain>
    </source>
</reference>
<accession>A0ABT8YQT8</accession>
<comment type="caution">
    <text evidence="6">The sequence shown here is derived from an EMBL/GenBank/DDBJ whole genome shotgun (WGS) entry which is preliminary data.</text>
</comment>
<organism evidence="6 7">
    <name type="scientific">Rhizobium alvei</name>
    <dbReference type="NCBI Taxonomy" id="1132659"/>
    <lineage>
        <taxon>Bacteria</taxon>
        <taxon>Pseudomonadati</taxon>
        <taxon>Pseudomonadota</taxon>
        <taxon>Alphaproteobacteria</taxon>
        <taxon>Hyphomicrobiales</taxon>
        <taxon>Rhizobiaceae</taxon>
        <taxon>Rhizobium/Agrobacterium group</taxon>
        <taxon>Rhizobium</taxon>
    </lineage>
</organism>
<sequence length="383" mass="39607">MRIKTTGISLAVTAALGLPALASADEVKIGMAASLTGAFAPYVEVEGARCEAARLNAAGVGPKMTLLVEDSRSDPPLSVTLAQKFLDEGVQVVTGIPFPDSLIPIAQAAEPYGAIVFSAPNTQVEMQVTGLTNFVAGAVPDPVNGAATAEAVYKAGGRNALLLVSADNGSWSEKLPVWFGEAFEHHGGKVVGTLNYSFGVTDWSPQIAQIKGMNPAPDVIHISSMLPDVGILIRQLRSNGFTGFIVGSDGFDDPSLEGAVGDAAALDKVMFATHGATGVGSDIDKFLDDCRKAGFKVQGIFDALGADMVRETHAAAVKAGSTDAKAILEALRAEGGNPAVTAPIASYAEHGGYPVKAVPVIGFKDGKRMVISNEMPSFVPAWQ</sequence>
<keyword evidence="3" id="KW-0813">Transport</keyword>
<dbReference type="Gene3D" id="3.40.50.2300">
    <property type="match status" value="2"/>
</dbReference>
<name>A0ABT8YQT8_9HYPH</name>
<keyword evidence="2 4" id="KW-0732">Signal</keyword>
<keyword evidence="3" id="KW-0029">Amino-acid transport</keyword>
<feature type="signal peptide" evidence="4">
    <location>
        <begin position="1"/>
        <end position="24"/>
    </location>
</feature>
<evidence type="ECO:0000256" key="2">
    <source>
        <dbReference type="ARBA" id="ARBA00022729"/>
    </source>
</evidence>
<keyword evidence="7" id="KW-1185">Reference proteome</keyword>
<dbReference type="InterPro" id="IPR051010">
    <property type="entry name" value="BCAA_transport"/>
</dbReference>
<evidence type="ECO:0000313" key="7">
    <source>
        <dbReference type="Proteomes" id="UP001174932"/>
    </source>
</evidence>
<dbReference type="PANTHER" id="PTHR30483">
    <property type="entry name" value="LEUCINE-SPECIFIC-BINDING PROTEIN"/>
    <property type="match status" value="1"/>
</dbReference>
<dbReference type="PANTHER" id="PTHR30483:SF6">
    <property type="entry name" value="PERIPLASMIC BINDING PROTEIN OF ABC TRANSPORTER FOR NATURAL AMINO ACIDS"/>
    <property type="match status" value="1"/>
</dbReference>
<dbReference type="Pfam" id="PF13458">
    <property type="entry name" value="Peripla_BP_6"/>
    <property type="match status" value="1"/>
</dbReference>